<gene>
    <name evidence="1" type="ORF">H3V53_21920</name>
</gene>
<proteinExistence type="predicted"/>
<protein>
    <submittedName>
        <fullName evidence="1">Uncharacterized protein</fullName>
    </submittedName>
</protein>
<dbReference type="Proteomes" id="UP001386437">
    <property type="component" value="Unassembled WGS sequence"/>
</dbReference>
<name>A0ABU8IVV0_9BURK</name>
<evidence type="ECO:0000313" key="1">
    <source>
        <dbReference type="EMBL" id="MEI5999763.1"/>
    </source>
</evidence>
<accession>A0ABU8IVV0</accession>
<dbReference type="EMBL" id="JACFYJ010000038">
    <property type="protein sequence ID" value="MEI5999763.1"/>
    <property type="molecule type" value="Genomic_DNA"/>
</dbReference>
<reference evidence="1 2" key="1">
    <citation type="journal article" date="2022" name="Arch. Microbiol.">
        <title>Paraburkholderia bengalensis sp. nov. isolated from roots of Oryza sativa, IR64.</title>
        <authorList>
            <person name="Nag P."/>
            <person name="Mondal N."/>
            <person name="Sarkar J."/>
            <person name="Das S."/>
        </authorList>
    </citation>
    <scope>NUCLEOTIDE SEQUENCE [LARGE SCALE GENOMIC DNA]</scope>
    <source>
        <strain evidence="1 2">IR64_4_BI</strain>
    </source>
</reference>
<organism evidence="1 2">
    <name type="scientific">Paraburkholderia bengalensis</name>
    <dbReference type="NCBI Taxonomy" id="2747562"/>
    <lineage>
        <taxon>Bacteria</taxon>
        <taxon>Pseudomonadati</taxon>
        <taxon>Pseudomonadota</taxon>
        <taxon>Betaproteobacteria</taxon>
        <taxon>Burkholderiales</taxon>
        <taxon>Burkholderiaceae</taxon>
        <taxon>Paraburkholderia</taxon>
    </lineage>
</organism>
<evidence type="ECO:0000313" key="2">
    <source>
        <dbReference type="Proteomes" id="UP001386437"/>
    </source>
</evidence>
<sequence>MEQHSKSACNADMQDHAARFEYRDDMIDQALMDTFPASDPISFAGLD</sequence>
<comment type="caution">
    <text evidence="1">The sequence shown here is derived from an EMBL/GenBank/DDBJ whole genome shotgun (WGS) entry which is preliminary data.</text>
</comment>
<keyword evidence="2" id="KW-1185">Reference proteome</keyword>
<dbReference type="RefSeq" id="WP_336599767.1">
    <property type="nucleotide sequence ID" value="NZ_JACFYJ010000038.1"/>
</dbReference>